<protein>
    <submittedName>
        <fullName evidence="2">Kunitz/Bovine pancreatic trypsin inhibitor domain protein</fullName>
    </submittedName>
</protein>
<dbReference type="PANTHER" id="PTHR46339:SF7">
    <property type="entry name" value="BPTI_KUNITZ INHIBITOR DOMAIN-CONTAINING PROTEIN"/>
    <property type="match status" value="1"/>
</dbReference>
<dbReference type="SUPFAM" id="SSF57362">
    <property type="entry name" value="BPTI-like"/>
    <property type="match status" value="1"/>
</dbReference>
<evidence type="ECO:0000313" key="3">
    <source>
        <dbReference type="Proteomes" id="UP000053660"/>
    </source>
</evidence>
<reference evidence="2 3" key="1">
    <citation type="submission" date="2014-03" db="EMBL/GenBank/DDBJ databases">
        <title>Draft genome of the hookworm Oesophagostomum dentatum.</title>
        <authorList>
            <person name="Mitreva M."/>
        </authorList>
    </citation>
    <scope>NUCLEOTIDE SEQUENCE [LARGE SCALE GENOMIC DNA]</scope>
    <source>
        <strain evidence="2 3">OD-Hann</strain>
    </source>
</reference>
<gene>
    <name evidence="2" type="ORF">OESDEN_10136</name>
</gene>
<dbReference type="InterPro" id="IPR002223">
    <property type="entry name" value="Kunitz_BPTI"/>
</dbReference>
<dbReference type="Pfam" id="PF00014">
    <property type="entry name" value="Kunitz_BPTI"/>
    <property type="match status" value="1"/>
</dbReference>
<evidence type="ECO:0000259" key="1">
    <source>
        <dbReference type="PROSITE" id="PS50279"/>
    </source>
</evidence>
<dbReference type="GO" id="GO:0004867">
    <property type="term" value="F:serine-type endopeptidase inhibitor activity"/>
    <property type="evidence" value="ECO:0007669"/>
    <property type="project" value="InterPro"/>
</dbReference>
<dbReference type="Proteomes" id="UP000053660">
    <property type="component" value="Unassembled WGS sequence"/>
</dbReference>
<dbReference type="Gene3D" id="4.10.410.10">
    <property type="entry name" value="Pancreatic trypsin inhibitor Kunitz domain"/>
    <property type="match status" value="1"/>
</dbReference>
<evidence type="ECO:0000313" key="2">
    <source>
        <dbReference type="EMBL" id="KHJ90025.1"/>
    </source>
</evidence>
<dbReference type="AlphaFoldDB" id="A0A0B1T3Q3"/>
<dbReference type="EMBL" id="KN553468">
    <property type="protein sequence ID" value="KHJ90025.1"/>
    <property type="molecule type" value="Genomic_DNA"/>
</dbReference>
<organism evidence="2 3">
    <name type="scientific">Oesophagostomum dentatum</name>
    <name type="common">Nodular worm</name>
    <dbReference type="NCBI Taxonomy" id="61180"/>
    <lineage>
        <taxon>Eukaryota</taxon>
        <taxon>Metazoa</taxon>
        <taxon>Ecdysozoa</taxon>
        <taxon>Nematoda</taxon>
        <taxon>Chromadorea</taxon>
        <taxon>Rhabditida</taxon>
        <taxon>Rhabditina</taxon>
        <taxon>Rhabditomorpha</taxon>
        <taxon>Strongyloidea</taxon>
        <taxon>Strongylidae</taxon>
        <taxon>Oesophagostomum</taxon>
    </lineage>
</organism>
<dbReference type="Pfam" id="PF01683">
    <property type="entry name" value="EB"/>
    <property type="match status" value="1"/>
</dbReference>
<proteinExistence type="predicted"/>
<dbReference type="OrthoDB" id="5950222at2759"/>
<dbReference type="SMART" id="SM00289">
    <property type="entry name" value="WR1"/>
    <property type="match status" value="2"/>
</dbReference>
<feature type="domain" description="BPTI/Kunitz inhibitor" evidence="1">
    <location>
        <begin position="364"/>
        <end position="399"/>
    </location>
</feature>
<dbReference type="InterPro" id="IPR006150">
    <property type="entry name" value="Cys_repeat_1"/>
</dbReference>
<name>A0A0B1T3Q3_OESDE</name>
<sequence>MFRVVALTILLADVHENAFLICNLLKSKLERKLCGQGQFFIDGKCRSGPVRYKRQGIAGSGRVGDFCSFNTDCLTGMFCSTGSCTCLSNFVAIQGYCYLKKNPGESGCQYAEQCSAVWPESRCEKSRCECPEDVNGIPYVQAKTRDGVICILHSGEDGDPVPKCPLPEYDDDLLTMPVSQLRNPAMTDPDDADVEMGEHVNPLQFCSSSSTDYTNFVSNGGGACVYAQDPQSGEGIFIADIYDCVTSVASMANVKTAMEGVYDISPAADGICCPNRACKRGSPQYVTGSSQNEDEPINNCQTASSCSSNFECTTIGSMQMCCPTVSSICSNTGGRPADTLRHTNFDPGMSMKRSFSLSFSTSSRYYYDAEQGRCIAFTYNGALGNFNNFKSAADCELFCAKLQCKYGTPLKIGAANQRCSNNADCPSTHECQSDHNVCCPRPRKY</sequence>
<dbReference type="InterPro" id="IPR036880">
    <property type="entry name" value="Kunitz_BPTI_sf"/>
</dbReference>
<dbReference type="PROSITE" id="PS50279">
    <property type="entry name" value="BPTI_KUNITZ_2"/>
    <property type="match status" value="1"/>
</dbReference>
<keyword evidence="3" id="KW-1185">Reference proteome</keyword>
<dbReference type="InterPro" id="IPR006149">
    <property type="entry name" value="EB_dom"/>
</dbReference>
<dbReference type="SMART" id="SM00131">
    <property type="entry name" value="KU"/>
    <property type="match status" value="1"/>
</dbReference>
<dbReference type="InterPro" id="IPR053014">
    <property type="entry name" value="Cuticle_assoc_divergent"/>
</dbReference>
<dbReference type="PANTHER" id="PTHR46339">
    <property type="entry name" value="PROTEIN CBG15282-RELATED"/>
    <property type="match status" value="1"/>
</dbReference>
<accession>A0A0B1T3Q3</accession>